<protein>
    <submittedName>
        <fullName evidence="2">Uncharacterized protein</fullName>
    </submittedName>
</protein>
<evidence type="ECO:0000313" key="2">
    <source>
        <dbReference type="EMBL" id="WOO42393.1"/>
    </source>
</evidence>
<feature type="signal peptide" evidence="1">
    <location>
        <begin position="1"/>
        <end position="22"/>
    </location>
</feature>
<reference evidence="2 3" key="1">
    <citation type="submission" date="2023-10" db="EMBL/GenBank/DDBJ databases">
        <title>Rubellicoccus peritrichatus gen. nov., sp. nov., isolated from an algae of coral reef tank.</title>
        <authorList>
            <person name="Luo J."/>
        </authorList>
    </citation>
    <scope>NUCLEOTIDE SEQUENCE [LARGE SCALE GENOMIC DNA]</scope>
    <source>
        <strain evidence="2 3">CR14</strain>
    </source>
</reference>
<dbReference type="AlphaFoldDB" id="A0AAQ3QW80"/>
<evidence type="ECO:0000313" key="3">
    <source>
        <dbReference type="Proteomes" id="UP001304300"/>
    </source>
</evidence>
<feature type="chain" id="PRO_5042881359" evidence="1">
    <location>
        <begin position="23"/>
        <end position="199"/>
    </location>
</feature>
<proteinExistence type="predicted"/>
<gene>
    <name evidence="2" type="ORF">RZN69_04775</name>
</gene>
<organism evidence="2 3">
    <name type="scientific">Rubellicoccus peritrichatus</name>
    <dbReference type="NCBI Taxonomy" id="3080537"/>
    <lineage>
        <taxon>Bacteria</taxon>
        <taxon>Pseudomonadati</taxon>
        <taxon>Verrucomicrobiota</taxon>
        <taxon>Opitutia</taxon>
        <taxon>Puniceicoccales</taxon>
        <taxon>Cerasicoccaceae</taxon>
        <taxon>Rubellicoccus</taxon>
    </lineage>
</organism>
<dbReference type="Proteomes" id="UP001304300">
    <property type="component" value="Chromosome"/>
</dbReference>
<dbReference type="KEGG" id="puo:RZN69_04775"/>
<keyword evidence="1" id="KW-0732">Signal</keyword>
<sequence length="199" mass="22508">MNYSTIYILLLCLCFSSLHSQSATILIRPAAYLDSKGSIILPNTWSISDMDAPAPELAISSLNLIVADSEMDAYIDLIRESSKPLNVALTRGDAVFFIYIIEGDAVDIRTSGDDFYFDHDGKIFKELSQKTRHSIEASIAFSRTRPDRQEAIGRDFVEGILLRENGYFSIPYTPLDFMTGEEMQEYRQNRVDPFKSIEP</sequence>
<accession>A0AAQ3QW80</accession>
<dbReference type="EMBL" id="CP136920">
    <property type="protein sequence ID" value="WOO42393.1"/>
    <property type="molecule type" value="Genomic_DNA"/>
</dbReference>
<evidence type="ECO:0000256" key="1">
    <source>
        <dbReference type="SAM" id="SignalP"/>
    </source>
</evidence>
<dbReference type="RefSeq" id="WP_317834912.1">
    <property type="nucleotide sequence ID" value="NZ_CP136920.1"/>
</dbReference>
<keyword evidence="3" id="KW-1185">Reference proteome</keyword>
<name>A0AAQ3QW80_9BACT</name>